<dbReference type="InterPro" id="IPR000160">
    <property type="entry name" value="GGDEF_dom"/>
</dbReference>
<dbReference type="OrthoDB" id="9798833at2"/>
<feature type="domain" description="PAC" evidence="3">
    <location>
        <begin position="330"/>
        <end position="382"/>
    </location>
</feature>
<dbReference type="AlphaFoldDB" id="A0A347ZNP0"/>
<evidence type="ECO:0000259" key="4">
    <source>
        <dbReference type="PROSITE" id="PS50887"/>
    </source>
</evidence>
<dbReference type="InterPro" id="IPR029787">
    <property type="entry name" value="Nucleotide_cyclase"/>
</dbReference>
<dbReference type="PROSITE" id="PS50112">
    <property type="entry name" value="PAS"/>
    <property type="match status" value="1"/>
</dbReference>
<dbReference type="InterPro" id="IPR035965">
    <property type="entry name" value="PAS-like_dom_sf"/>
</dbReference>
<proteinExistence type="predicted"/>
<keyword evidence="6" id="KW-1185">Reference proteome</keyword>
<dbReference type="Gene3D" id="3.30.70.270">
    <property type="match status" value="1"/>
</dbReference>
<comment type="caution">
    <text evidence="5">The sequence shown here is derived from an EMBL/GenBank/DDBJ whole genome shotgun (WGS) entry which is preliminary data.</text>
</comment>
<dbReference type="InterPro" id="IPR013656">
    <property type="entry name" value="PAS_4"/>
</dbReference>
<dbReference type="SUPFAM" id="SSF55073">
    <property type="entry name" value="Nucleotide cyclase"/>
    <property type="match status" value="1"/>
</dbReference>
<feature type="domain" description="GGDEF" evidence="4">
    <location>
        <begin position="411"/>
        <end position="537"/>
    </location>
</feature>
<dbReference type="EMBL" id="QUMS01000002">
    <property type="protein sequence ID" value="REG08524.1"/>
    <property type="molecule type" value="Genomic_DNA"/>
</dbReference>
<sequence>MKKAKTKLLVFKYTLFGILFGFLFPLIAVGSEIFSHSLEFSWQTILALNENQLIWIIDTAPFFLGLFAYGMGIRQKRLLQQNERLEQMVEQRSKDIIRQKLFYEALVDNNPIATVTLDQDQNIISVNPAFQTLFGYHQDEVMGAYLDELIANPERPHEAANITRMVWEGIAVHEFGKRRRKDGKLVDVEIFGEQIRINGNRIGVLGLYRDITAEKEAQEALSASEERFRIMFDDSPVALRMEDYSGMKKWLDDNYDSDLPLTAYSENHPDIFTYLAQLPRIIDLNDATLWMFGAENRQQMQSFLHDILSPESRNEAMDIIDAMRKGKTSIETELTYNRLDGKKIYTITKLSIIPGHEKDWGRILFSNMDITERKLAEERLTYISLHDIMTGIYNRAFFEEEMSRLSGSRYFPISILVMDMDNLKKINDQYGHQAGDLALQNVAQLIKSCFRNEDVIARIGGDEMAVLLQGLDADGAFNARERILNAIQEHNQKNPNNIQLSISIGCGTALMGESLVNTFNLADERMYKEKERKKKRP</sequence>
<evidence type="ECO:0000256" key="1">
    <source>
        <dbReference type="SAM" id="Phobius"/>
    </source>
</evidence>
<dbReference type="SUPFAM" id="SSF55785">
    <property type="entry name" value="PYP-like sensor domain (PAS domain)"/>
    <property type="match status" value="2"/>
</dbReference>
<evidence type="ECO:0000313" key="5">
    <source>
        <dbReference type="EMBL" id="REG08524.1"/>
    </source>
</evidence>
<evidence type="ECO:0000259" key="3">
    <source>
        <dbReference type="PROSITE" id="PS50113"/>
    </source>
</evidence>
<dbReference type="NCBIfam" id="TIGR00229">
    <property type="entry name" value="sensory_box"/>
    <property type="match status" value="2"/>
</dbReference>
<dbReference type="PROSITE" id="PS50887">
    <property type="entry name" value="GGDEF"/>
    <property type="match status" value="1"/>
</dbReference>
<name>A0A347ZNP0_9CHLR</name>
<feature type="transmembrane region" description="Helical" evidence="1">
    <location>
        <begin position="12"/>
        <end position="33"/>
    </location>
</feature>
<dbReference type="InterPro" id="IPR013767">
    <property type="entry name" value="PAS_fold"/>
</dbReference>
<dbReference type="PROSITE" id="PS50113">
    <property type="entry name" value="PAC"/>
    <property type="match status" value="2"/>
</dbReference>
<dbReference type="RefSeq" id="WP_116225177.1">
    <property type="nucleotide sequence ID" value="NZ_AP018437.1"/>
</dbReference>
<protein>
    <submittedName>
        <fullName evidence="5">Diguanylate cyclase</fullName>
    </submittedName>
</protein>
<organism evidence="5 6">
    <name type="scientific">Pelolinea submarina</name>
    <dbReference type="NCBI Taxonomy" id="913107"/>
    <lineage>
        <taxon>Bacteria</taxon>
        <taxon>Bacillati</taxon>
        <taxon>Chloroflexota</taxon>
        <taxon>Anaerolineae</taxon>
        <taxon>Anaerolineales</taxon>
        <taxon>Anaerolineaceae</taxon>
        <taxon>Pelolinea</taxon>
    </lineage>
</organism>
<dbReference type="InterPro" id="IPR052155">
    <property type="entry name" value="Biofilm_reg_signaling"/>
</dbReference>
<feature type="domain" description="PAS" evidence="2">
    <location>
        <begin position="99"/>
        <end position="143"/>
    </location>
</feature>
<keyword evidence="1" id="KW-1133">Transmembrane helix</keyword>
<dbReference type="PANTHER" id="PTHR44757">
    <property type="entry name" value="DIGUANYLATE CYCLASE DGCP"/>
    <property type="match status" value="1"/>
</dbReference>
<evidence type="ECO:0000313" key="6">
    <source>
        <dbReference type="Proteomes" id="UP000256388"/>
    </source>
</evidence>
<dbReference type="SMART" id="SM00267">
    <property type="entry name" value="GGDEF"/>
    <property type="match status" value="1"/>
</dbReference>
<dbReference type="InterPro" id="IPR000700">
    <property type="entry name" value="PAS-assoc_C"/>
</dbReference>
<dbReference type="InterPro" id="IPR000014">
    <property type="entry name" value="PAS"/>
</dbReference>
<dbReference type="CDD" id="cd00130">
    <property type="entry name" value="PAS"/>
    <property type="match status" value="1"/>
</dbReference>
<dbReference type="Gene3D" id="3.30.450.20">
    <property type="entry name" value="PAS domain"/>
    <property type="match status" value="2"/>
</dbReference>
<dbReference type="NCBIfam" id="TIGR00254">
    <property type="entry name" value="GGDEF"/>
    <property type="match status" value="1"/>
</dbReference>
<keyword evidence="1" id="KW-0472">Membrane</keyword>
<accession>A0A347ZNP0</accession>
<dbReference type="InterPro" id="IPR043128">
    <property type="entry name" value="Rev_trsase/Diguanyl_cyclase"/>
</dbReference>
<feature type="domain" description="PAC" evidence="3">
    <location>
        <begin position="171"/>
        <end position="223"/>
    </location>
</feature>
<gene>
    <name evidence="5" type="ORF">DFR64_1892</name>
</gene>
<feature type="transmembrane region" description="Helical" evidence="1">
    <location>
        <begin position="53"/>
        <end position="72"/>
    </location>
</feature>
<evidence type="ECO:0000259" key="2">
    <source>
        <dbReference type="PROSITE" id="PS50112"/>
    </source>
</evidence>
<dbReference type="GO" id="GO:0006355">
    <property type="term" value="P:regulation of DNA-templated transcription"/>
    <property type="evidence" value="ECO:0007669"/>
    <property type="project" value="InterPro"/>
</dbReference>
<reference evidence="5 6" key="1">
    <citation type="submission" date="2018-08" db="EMBL/GenBank/DDBJ databases">
        <title>Genomic Encyclopedia of Type Strains, Phase IV (KMG-IV): sequencing the most valuable type-strain genomes for metagenomic binning, comparative biology and taxonomic classification.</title>
        <authorList>
            <person name="Goeker M."/>
        </authorList>
    </citation>
    <scope>NUCLEOTIDE SEQUENCE [LARGE SCALE GENOMIC DNA]</scope>
    <source>
        <strain evidence="5 6">DSM 23923</strain>
    </source>
</reference>
<dbReference type="Pfam" id="PF00989">
    <property type="entry name" value="PAS"/>
    <property type="match status" value="1"/>
</dbReference>
<dbReference type="Pfam" id="PF08448">
    <property type="entry name" value="PAS_4"/>
    <property type="match status" value="1"/>
</dbReference>
<dbReference type="CDD" id="cd01949">
    <property type="entry name" value="GGDEF"/>
    <property type="match status" value="1"/>
</dbReference>
<dbReference type="Proteomes" id="UP000256388">
    <property type="component" value="Unassembled WGS sequence"/>
</dbReference>
<dbReference type="PANTHER" id="PTHR44757:SF2">
    <property type="entry name" value="BIOFILM ARCHITECTURE MAINTENANCE PROTEIN MBAA"/>
    <property type="match status" value="1"/>
</dbReference>
<dbReference type="SMART" id="SM00091">
    <property type="entry name" value="PAS"/>
    <property type="match status" value="2"/>
</dbReference>
<dbReference type="Pfam" id="PF00990">
    <property type="entry name" value="GGDEF"/>
    <property type="match status" value="1"/>
</dbReference>
<keyword evidence="1" id="KW-0812">Transmembrane</keyword>